<dbReference type="SUPFAM" id="SSF51351">
    <property type="entry name" value="Triosephosphate isomerase (TIM)"/>
    <property type="match status" value="1"/>
</dbReference>
<keyword evidence="3 6" id="KW-0963">Cytoplasm</keyword>
<organism evidence="8 9">
    <name type="scientific">Candidatus Nomurabacteria bacterium CG2_30_43_9</name>
    <dbReference type="NCBI Taxonomy" id="1805283"/>
    <lineage>
        <taxon>Bacteria</taxon>
        <taxon>Candidatus Nomuraibacteriota</taxon>
    </lineage>
</organism>
<protein>
    <recommendedName>
        <fullName evidence="6 7">Triosephosphate isomerase</fullName>
        <shortName evidence="6">TIM</shortName>
        <shortName evidence="6">TPI</shortName>
        <ecNumber evidence="6 7">5.3.1.1</ecNumber>
    </recommendedName>
    <alternativeName>
        <fullName evidence="6">Triose-phosphate isomerase</fullName>
    </alternativeName>
</protein>
<evidence type="ECO:0000256" key="3">
    <source>
        <dbReference type="ARBA" id="ARBA00022490"/>
    </source>
</evidence>
<sequence length="255" mass="27794">MKIKKLIIGNWKMYPASLKDAKAKFTAIKKVAGKLANVQTVICPPLVYVSEIKKFVSGRRIVVGAQNAWFETEGAFTGEVSIAMLASVGAEYVIVGHSERRAIGESDELINKKVLAGVKAGMTIVLCVGERERDPDGVYLKFITEQIKEALHGVQKKELKKIVIAYEPIWAIGKNAIHPASPDDALEVSILIKRTLADLYGKDGSVIQVLYGGSVDSKNAWEFILKSQVNGLLVGRASLDPKIFGEILKSADTIK</sequence>
<comment type="pathway">
    <text evidence="6 7">Carbohydrate biosynthesis; gluconeogenesis.</text>
</comment>
<dbReference type="GO" id="GO:0006096">
    <property type="term" value="P:glycolytic process"/>
    <property type="evidence" value="ECO:0007669"/>
    <property type="project" value="UniProtKB-UniRule"/>
</dbReference>
<feature type="active site" description="Electrophile" evidence="6">
    <location>
        <position position="97"/>
    </location>
</feature>
<dbReference type="PANTHER" id="PTHR21139">
    <property type="entry name" value="TRIOSEPHOSPHATE ISOMERASE"/>
    <property type="match status" value="1"/>
</dbReference>
<dbReference type="PANTHER" id="PTHR21139:SF42">
    <property type="entry name" value="TRIOSEPHOSPHATE ISOMERASE"/>
    <property type="match status" value="1"/>
</dbReference>
<dbReference type="InterPro" id="IPR000652">
    <property type="entry name" value="Triosephosphate_isomerase"/>
</dbReference>
<keyword evidence="4 6" id="KW-0324">Glycolysis</keyword>
<feature type="binding site" evidence="6">
    <location>
        <begin position="10"/>
        <end position="12"/>
    </location>
    <ligand>
        <name>substrate</name>
    </ligand>
</feature>
<comment type="caution">
    <text evidence="8">The sequence shown here is derived from an EMBL/GenBank/DDBJ whole genome shotgun (WGS) entry which is preliminary data.</text>
</comment>
<keyword evidence="2 6" id="KW-0312">Gluconeogenesis</keyword>
<dbReference type="GO" id="GO:0046166">
    <property type="term" value="P:glyceraldehyde-3-phosphate biosynthetic process"/>
    <property type="evidence" value="ECO:0007669"/>
    <property type="project" value="TreeGrafter"/>
</dbReference>
<evidence type="ECO:0000256" key="1">
    <source>
        <dbReference type="ARBA" id="ARBA00007422"/>
    </source>
</evidence>
<dbReference type="EC" id="5.3.1.1" evidence="6 7"/>
<evidence type="ECO:0000256" key="4">
    <source>
        <dbReference type="ARBA" id="ARBA00023152"/>
    </source>
</evidence>
<evidence type="ECO:0000313" key="8">
    <source>
        <dbReference type="EMBL" id="OIP64793.1"/>
    </source>
</evidence>
<dbReference type="InterPro" id="IPR022896">
    <property type="entry name" value="TrioseP_Isoase_bac/euk"/>
</dbReference>
<keyword evidence="5 6" id="KW-0413">Isomerase</keyword>
<dbReference type="PROSITE" id="PS51440">
    <property type="entry name" value="TIM_2"/>
    <property type="match status" value="1"/>
</dbReference>
<dbReference type="InterPro" id="IPR035990">
    <property type="entry name" value="TIM_sf"/>
</dbReference>
<dbReference type="GO" id="GO:0006094">
    <property type="term" value="P:gluconeogenesis"/>
    <property type="evidence" value="ECO:0007669"/>
    <property type="project" value="UniProtKB-UniRule"/>
</dbReference>
<comment type="similarity">
    <text evidence="1 6 7">Belongs to the triosephosphate isomerase family.</text>
</comment>
<dbReference type="Pfam" id="PF00121">
    <property type="entry name" value="TIM"/>
    <property type="match status" value="1"/>
</dbReference>
<dbReference type="HAMAP" id="MF_00147_B">
    <property type="entry name" value="TIM_B"/>
    <property type="match status" value="1"/>
</dbReference>
<dbReference type="InterPro" id="IPR020861">
    <property type="entry name" value="Triosephosphate_isomerase_AS"/>
</dbReference>
<evidence type="ECO:0000256" key="6">
    <source>
        <dbReference type="HAMAP-Rule" id="MF_00147"/>
    </source>
</evidence>
<dbReference type="InterPro" id="IPR013785">
    <property type="entry name" value="Aldolase_TIM"/>
</dbReference>
<comment type="subunit">
    <text evidence="6 7">Homodimer.</text>
</comment>
<dbReference type="GO" id="GO:0019563">
    <property type="term" value="P:glycerol catabolic process"/>
    <property type="evidence" value="ECO:0007669"/>
    <property type="project" value="TreeGrafter"/>
</dbReference>
<comment type="pathway">
    <text evidence="6 7">Carbohydrate degradation; glycolysis; D-glyceraldehyde 3-phosphate from glycerone phosphate: step 1/1.</text>
</comment>
<dbReference type="UniPathway" id="UPA00109">
    <property type="reaction ID" value="UER00189"/>
</dbReference>
<evidence type="ECO:0000256" key="7">
    <source>
        <dbReference type="RuleBase" id="RU363013"/>
    </source>
</evidence>
<evidence type="ECO:0000313" key="9">
    <source>
        <dbReference type="Proteomes" id="UP000182059"/>
    </source>
</evidence>
<comment type="catalytic activity">
    <reaction evidence="6 7">
        <text>D-glyceraldehyde 3-phosphate = dihydroxyacetone phosphate</text>
        <dbReference type="Rhea" id="RHEA:18585"/>
        <dbReference type="ChEBI" id="CHEBI:57642"/>
        <dbReference type="ChEBI" id="CHEBI:59776"/>
        <dbReference type="EC" id="5.3.1.1"/>
    </reaction>
</comment>
<evidence type="ECO:0000256" key="5">
    <source>
        <dbReference type="ARBA" id="ARBA00023235"/>
    </source>
</evidence>
<feature type="active site" description="Proton acceptor" evidence="6">
    <location>
        <position position="167"/>
    </location>
</feature>
<gene>
    <name evidence="6" type="primary">tpiA</name>
    <name evidence="8" type="ORF">AUK15_02930</name>
</gene>
<name>A0A1J5FX03_9BACT</name>
<comment type="function">
    <text evidence="6">Involved in the gluconeogenesis. Catalyzes stereospecifically the conversion of dihydroxyacetone phosphate (DHAP) to D-glyceraldehyde-3-phosphate (G3P).</text>
</comment>
<dbReference type="Proteomes" id="UP000182059">
    <property type="component" value="Unassembled WGS sequence"/>
</dbReference>
<dbReference type="GO" id="GO:0004807">
    <property type="term" value="F:triose-phosphate isomerase activity"/>
    <property type="evidence" value="ECO:0007669"/>
    <property type="project" value="UniProtKB-UniRule"/>
</dbReference>
<feature type="binding site" evidence="6">
    <location>
        <position position="214"/>
    </location>
    <ligand>
        <name>substrate</name>
    </ligand>
</feature>
<comment type="subcellular location">
    <subcellularLocation>
        <location evidence="6 7">Cytoplasm</location>
    </subcellularLocation>
</comment>
<dbReference type="PROSITE" id="PS00171">
    <property type="entry name" value="TIM_1"/>
    <property type="match status" value="1"/>
</dbReference>
<comment type="caution">
    <text evidence="6">Lacks conserved residue(s) required for the propagation of feature annotation.</text>
</comment>
<dbReference type="NCBIfam" id="TIGR00419">
    <property type="entry name" value="tim"/>
    <property type="match status" value="1"/>
</dbReference>
<dbReference type="AlphaFoldDB" id="A0A1J5FX03"/>
<proteinExistence type="inferred from homology"/>
<dbReference type="Gene3D" id="3.20.20.70">
    <property type="entry name" value="Aldolase class I"/>
    <property type="match status" value="1"/>
</dbReference>
<accession>A0A1J5FX03</accession>
<feature type="binding site" evidence="6">
    <location>
        <position position="173"/>
    </location>
    <ligand>
        <name>substrate</name>
    </ligand>
</feature>
<dbReference type="CDD" id="cd00311">
    <property type="entry name" value="TIM"/>
    <property type="match status" value="1"/>
</dbReference>
<dbReference type="UniPathway" id="UPA00138"/>
<reference evidence="8 9" key="1">
    <citation type="journal article" date="2016" name="Environ. Microbiol.">
        <title>Genomic resolution of a cold subsurface aquifer community provides metabolic insights for novel microbes adapted to high CO concentrations.</title>
        <authorList>
            <person name="Probst A.J."/>
            <person name="Castelle C.J."/>
            <person name="Singh A."/>
            <person name="Brown C.T."/>
            <person name="Anantharaman K."/>
            <person name="Sharon I."/>
            <person name="Hug L.A."/>
            <person name="Burstein D."/>
            <person name="Emerson J.B."/>
            <person name="Thomas B.C."/>
            <person name="Banfield J.F."/>
        </authorList>
    </citation>
    <scope>NUCLEOTIDE SEQUENCE [LARGE SCALE GENOMIC DNA]</scope>
    <source>
        <strain evidence="8">CG2_30_43_9</strain>
    </source>
</reference>
<dbReference type="GO" id="GO:0005829">
    <property type="term" value="C:cytosol"/>
    <property type="evidence" value="ECO:0007669"/>
    <property type="project" value="TreeGrafter"/>
</dbReference>
<dbReference type="EMBL" id="MNYX01000069">
    <property type="protein sequence ID" value="OIP64793.1"/>
    <property type="molecule type" value="Genomic_DNA"/>
</dbReference>
<evidence type="ECO:0000256" key="2">
    <source>
        <dbReference type="ARBA" id="ARBA00022432"/>
    </source>
</evidence>